<dbReference type="InterPro" id="IPR015590">
    <property type="entry name" value="Aldehyde_DH_dom"/>
</dbReference>
<dbReference type="InterPro" id="IPR016161">
    <property type="entry name" value="Ald_DH/histidinol_DH"/>
</dbReference>
<organism evidence="7 8">
    <name type="scientific">Bacillus badius</name>
    <dbReference type="NCBI Taxonomy" id="1455"/>
    <lineage>
        <taxon>Bacteria</taxon>
        <taxon>Bacillati</taxon>
        <taxon>Bacillota</taxon>
        <taxon>Bacilli</taxon>
        <taxon>Bacillales</taxon>
        <taxon>Bacillaceae</taxon>
        <taxon>Pseudobacillus</taxon>
    </lineage>
</organism>
<dbReference type="CDD" id="cd07099">
    <property type="entry name" value="ALDH_DDALDH"/>
    <property type="match status" value="1"/>
</dbReference>
<reference evidence="7 8" key="1">
    <citation type="submission" date="2015-01" db="EMBL/GenBank/DDBJ databases">
        <title>Genome Assembly of Bacillus badius MTCC 1458.</title>
        <authorList>
            <person name="Verma A."/>
            <person name="Khatri I."/>
            <person name="Mual P."/>
            <person name="Subramanian S."/>
            <person name="Krishnamurthi S."/>
        </authorList>
    </citation>
    <scope>NUCLEOTIDE SEQUENCE [LARGE SCALE GENOMIC DNA]</scope>
    <source>
        <strain evidence="7 8">MTCC 1458</strain>
    </source>
</reference>
<dbReference type="EMBL" id="JXLP01000009">
    <property type="protein sequence ID" value="KIL78327.1"/>
    <property type="molecule type" value="Genomic_DNA"/>
</dbReference>
<dbReference type="Proteomes" id="UP000031982">
    <property type="component" value="Unassembled WGS sequence"/>
</dbReference>
<dbReference type="Gene3D" id="3.40.309.10">
    <property type="entry name" value="Aldehyde Dehydrogenase, Chain A, domain 2"/>
    <property type="match status" value="1"/>
</dbReference>
<dbReference type="InterPro" id="IPR016162">
    <property type="entry name" value="Ald_DH_N"/>
</dbReference>
<feature type="active site" evidence="4">
    <location>
        <position position="232"/>
    </location>
</feature>
<evidence type="ECO:0000313" key="7">
    <source>
        <dbReference type="EMBL" id="KIL78327.1"/>
    </source>
</evidence>
<feature type="domain" description="Aldehyde dehydrogenase" evidence="6">
    <location>
        <begin position="4"/>
        <end position="454"/>
    </location>
</feature>
<dbReference type="RefSeq" id="WP_041113690.1">
    <property type="nucleotide sequence ID" value="NZ_JARTHD010000010.1"/>
</dbReference>
<keyword evidence="8" id="KW-1185">Reference proteome</keyword>
<comment type="similarity">
    <text evidence="1 3 5">Belongs to the aldehyde dehydrogenase family.</text>
</comment>
<dbReference type="PROSITE" id="PS00687">
    <property type="entry name" value="ALDEHYDE_DEHYDR_GLU"/>
    <property type="match status" value="1"/>
</dbReference>
<evidence type="ECO:0000256" key="3">
    <source>
        <dbReference type="PIRNR" id="PIRNR036492"/>
    </source>
</evidence>
<evidence type="ECO:0000313" key="8">
    <source>
        <dbReference type="Proteomes" id="UP000031982"/>
    </source>
</evidence>
<dbReference type="InterPro" id="IPR016163">
    <property type="entry name" value="Ald_DH_C"/>
</dbReference>
<dbReference type="Gene3D" id="3.40.605.10">
    <property type="entry name" value="Aldehyde Dehydrogenase, Chain A, domain 1"/>
    <property type="match status" value="1"/>
</dbReference>
<name>A0ABR5AU88_BACBA</name>
<protein>
    <recommendedName>
        <fullName evidence="3">Aldehyde dehydrogenase</fullName>
    </recommendedName>
</protein>
<evidence type="ECO:0000256" key="5">
    <source>
        <dbReference type="RuleBase" id="RU003345"/>
    </source>
</evidence>
<dbReference type="Pfam" id="PF00171">
    <property type="entry name" value="Aldedh"/>
    <property type="match status" value="1"/>
</dbReference>
<dbReference type="PANTHER" id="PTHR11699">
    <property type="entry name" value="ALDEHYDE DEHYDROGENASE-RELATED"/>
    <property type="match status" value="1"/>
</dbReference>
<evidence type="ECO:0000256" key="2">
    <source>
        <dbReference type="ARBA" id="ARBA00023002"/>
    </source>
</evidence>
<proteinExistence type="inferred from homology"/>
<dbReference type="PIRSF" id="PIRSF036492">
    <property type="entry name" value="ALDH"/>
    <property type="match status" value="1"/>
</dbReference>
<evidence type="ECO:0000256" key="1">
    <source>
        <dbReference type="ARBA" id="ARBA00009986"/>
    </source>
</evidence>
<dbReference type="InterPro" id="IPR012394">
    <property type="entry name" value="Aldehyde_DH_NAD(P)"/>
</dbReference>
<gene>
    <name evidence="7" type="ORF">SD77_4007</name>
</gene>
<accession>A0ABR5AU88</accession>
<evidence type="ECO:0000256" key="4">
    <source>
        <dbReference type="PROSITE-ProRule" id="PRU10007"/>
    </source>
</evidence>
<evidence type="ECO:0000259" key="6">
    <source>
        <dbReference type="Pfam" id="PF00171"/>
    </source>
</evidence>
<dbReference type="InterPro" id="IPR029510">
    <property type="entry name" value="Ald_DH_CS_GLU"/>
</dbReference>
<keyword evidence="2 3" id="KW-0560">Oxidoreductase</keyword>
<dbReference type="SUPFAM" id="SSF53720">
    <property type="entry name" value="ALDH-like"/>
    <property type="match status" value="1"/>
</dbReference>
<sequence length="511" mass="56353">MTWTVRSPATKEVIGTLEETNGERINEMYASAAQAFSTWSGLPISERIRFLRKVRLQIIEELDQIVKVISDSTGKVSVEALTTEVMTVVDSISHIEKRAAAALKTKRVKTPLTFIGKRSYIEYKPRGTVLVISPWNFPFQLSMIPIVEALAAGNAVILKPSEVTPLVGRLIEKLFTQAGLPDGLLQVAHGGKELGAALVKGKPDFIHFTGSVRTGKIIQTEAAKQLIPTLLELGGKDPMIVCADANLERAVQGALWGGFTNSGQVCMSVERVYVDKSVYQEFVDRLVEAAQHLRQGTAADSDIGSMTFPQQTAIIKEHVTEALDKGATLLAGDHPDKWEEGQMFIKPMILTNVNHGMAVMQEETFGPVLPIMAFETEEEAVALANDTRFGLNASVWTADLERGKQIVSRLISGNAVINDVIITVANPYLPYGGAKEGGIGAYHGDVGMQGFCVQTAVMVDKGRRKKEVNWFPYEGKYELFVRLIRSFWGENRNWRGFLAAYRQLLKKESRK</sequence>
<comment type="caution">
    <text evidence="7">The sequence shown here is derived from an EMBL/GenBank/DDBJ whole genome shotgun (WGS) entry which is preliminary data.</text>
</comment>